<sequence>MKRAIAVVLSLAISMAVQAAQPLVFTTEDSPTDRKTVTIQGDVVTSVRTKDGARETTQFIRSADQFIITRTDAASVSTTVIDLAVADAIAETGPHASVDTLGKKAAPDTLKLVSGHPRADGSGCVRLRMQVISAANDMALSCGGTSPGNQANCNAAIQRYLAATSSLASAGSSPGGRD</sequence>
<reference evidence="2" key="1">
    <citation type="submission" date="2022-09" db="EMBL/GenBank/DDBJ databases">
        <title>Tahibacter sp. nov., isolated from a fresh water.</title>
        <authorList>
            <person name="Baek J.H."/>
            <person name="Lee J.K."/>
            <person name="Kim J.M."/>
            <person name="Jeon C.O."/>
        </authorList>
    </citation>
    <scope>NUCLEOTIDE SEQUENCE</scope>
    <source>
        <strain evidence="2">W38</strain>
    </source>
</reference>
<evidence type="ECO:0008006" key="4">
    <source>
        <dbReference type="Google" id="ProtNLM"/>
    </source>
</evidence>
<evidence type="ECO:0000256" key="1">
    <source>
        <dbReference type="SAM" id="SignalP"/>
    </source>
</evidence>
<protein>
    <recommendedName>
        <fullName evidence="4">DUF5666 domain-containing protein</fullName>
    </recommendedName>
</protein>
<dbReference type="EMBL" id="CP104694">
    <property type="protein sequence ID" value="UXI65863.1"/>
    <property type="molecule type" value="Genomic_DNA"/>
</dbReference>
<accession>A0ABY6B9R0</accession>
<evidence type="ECO:0000313" key="2">
    <source>
        <dbReference type="EMBL" id="UXI65863.1"/>
    </source>
</evidence>
<evidence type="ECO:0000313" key="3">
    <source>
        <dbReference type="Proteomes" id="UP001064632"/>
    </source>
</evidence>
<proteinExistence type="predicted"/>
<name>A0ABY6B9R0_9GAMM</name>
<feature type="chain" id="PRO_5046919228" description="DUF5666 domain-containing protein" evidence="1">
    <location>
        <begin position="20"/>
        <end position="178"/>
    </location>
</feature>
<keyword evidence="1" id="KW-0732">Signal</keyword>
<dbReference type="Proteomes" id="UP001064632">
    <property type="component" value="Chromosome"/>
</dbReference>
<dbReference type="RefSeq" id="WP_261692858.1">
    <property type="nucleotide sequence ID" value="NZ_CP104694.1"/>
</dbReference>
<feature type="signal peptide" evidence="1">
    <location>
        <begin position="1"/>
        <end position="19"/>
    </location>
</feature>
<organism evidence="2 3">
    <name type="scientific">Tahibacter amnicola</name>
    <dbReference type="NCBI Taxonomy" id="2976241"/>
    <lineage>
        <taxon>Bacteria</taxon>
        <taxon>Pseudomonadati</taxon>
        <taxon>Pseudomonadota</taxon>
        <taxon>Gammaproteobacteria</taxon>
        <taxon>Lysobacterales</taxon>
        <taxon>Rhodanobacteraceae</taxon>
        <taxon>Tahibacter</taxon>
    </lineage>
</organism>
<gene>
    <name evidence="2" type="ORF">N4264_13950</name>
</gene>
<keyword evidence="3" id="KW-1185">Reference proteome</keyword>